<dbReference type="VEuPathDB" id="FungiDB:AMAG_07914"/>
<dbReference type="GO" id="GO:0005789">
    <property type="term" value="C:endoplasmic reticulum membrane"/>
    <property type="evidence" value="ECO:0007669"/>
    <property type="project" value="UniProtKB-SubCell"/>
</dbReference>
<accession>A0A0L0SJR5</accession>
<organism evidence="11 12">
    <name type="scientific">Allomyces macrogynus (strain ATCC 38327)</name>
    <name type="common">Allomyces javanicus var. macrogynus</name>
    <dbReference type="NCBI Taxonomy" id="578462"/>
    <lineage>
        <taxon>Eukaryota</taxon>
        <taxon>Fungi</taxon>
        <taxon>Fungi incertae sedis</taxon>
        <taxon>Blastocladiomycota</taxon>
        <taxon>Blastocladiomycetes</taxon>
        <taxon>Blastocladiales</taxon>
        <taxon>Blastocladiaceae</taxon>
        <taxon>Allomyces</taxon>
    </lineage>
</organism>
<reference evidence="12" key="2">
    <citation type="submission" date="2009-11" db="EMBL/GenBank/DDBJ databases">
        <title>The Genome Sequence of Allomyces macrogynus strain ATCC 38327.</title>
        <authorList>
            <consortium name="The Broad Institute Genome Sequencing Platform"/>
            <person name="Russ C."/>
            <person name="Cuomo C."/>
            <person name="Shea T."/>
            <person name="Young S.K."/>
            <person name="Zeng Q."/>
            <person name="Koehrsen M."/>
            <person name="Haas B."/>
            <person name="Borodovsky M."/>
            <person name="Guigo R."/>
            <person name="Alvarado L."/>
            <person name="Berlin A."/>
            <person name="Borenstein D."/>
            <person name="Chen Z."/>
            <person name="Engels R."/>
            <person name="Freedman E."/>
            <person name="Gellesch M."/>
            <person name="Goldberg J."/>
            <person name="Griggs A."/>
            <person name="Gujja S."/>
            <person name="Heiman D."/>
            <person name="Hepburn T."/>
            <person name="Howarth C."/>
            <person name="Jen D."/>
            <person name="Larson L."/>
            <person name="Lewis B."/>
            <person name="Mehta T."/>
            <person name="Park D."/>
            <person name="Pearson M."/>
            <person name="Roberts A."/>
            <person name="Saif S."/>
            <person name="Shenoy N."/>
            <person name="Sisk P."/>
            <person name="Stolte C."/>
            <person name="Sykes S."/>
            <person name="Walk T."/>
            <person name="White J."/>
            <person name="Yandava C."/>
            <person name="Burger G."/>
            <person name="Gray M.W."/>
            <person name="Holland P.W.H."/>
            <person name="King N."/>
            <person name="Lang F.B.F."/>
            <person name="Roger A.J."/>
            <person name="Ruiz-Trillo I."/>
            <person name="Lander E."/>
            <person name="Nusbaum C."/>
        </authorList>
    </citation>
    <scope>NUCLEOTIDE SEQUENCE [LARGE SCALE GENOMIC DNA]</scope>
    <source>
        <strain evidence="12">ATCC 38327</strain>
    </source>
</reference>
<feature type="compositionally biased region" description="Acidic residues" evidence="9">
    <location>
        <begin position="209"/>
        <end position="218"/>
    </location>
</feature>
<dbReference type="EMBL" id="GG745340">
    <property type="protein sequence ID" value="KNE62728.1"/>
    <property type="molecule type" value="Genomic_DNA"/>
</dbReference>
<gene>
    <name evidence="11" type="ORF">AMAG_07914</name>
</gene>
<feature type="compositionally biased region" description="Low complexity" evidence="9">
    <location>
        <begin position="195"/>
        <end position="208"/>
    </location>
</feature>
<evidence type="ECO:0000256" key="5">
    <source>
        <dbReference type="ARBA" id="ARBA00022729"/>
    </source>
</evidence>
<evidence type="ECO:0000256" key="1">
    <source>
        <dbReference type="ARBA" id="ARBA00004115"/>
    </source>
</evidence>
<proteinExistence type="inferred from homology"/>
<dbReference type="eggNOG" id="ENOG502SCMA">
    <property type="taxonomic scope" value="Eukaryota"/>
</dbReference>
<keyword evidence="4" id="KW-0812">Transmembrane</keyword>
<evidence type="ECO:0000256" key="8">
    <source>
        <dbReference type="ARBA" id="ARBA00023136"/>
    </source>
</evidence>
<dbReference type="PANTHER" id="PTHR21397:SF4">
    <property type="entry name" value="ER MEMBRANE PROTEIN COMPLEX SUBUNIT 10"/>
    <property type="match status" value="1"/>
</dbReference>
<keyword evidence="12" id="KW-1185">Reference proteome</keyword>
<feature type="region of interest" description="Disordered" evidence="9">
    <location>
        <begin position="174"/>
        <end position="221"/>
    </location>
</feature>
<keyword evidence="5 10" id="KW-0732">Signal</keyword>
<evidence type="ECO:0000256" key="3">
    <source>
        <dbReference type="ARBA" id="ARBA00020105"/>
    </source>
</evidence>
<dbReference type="Pfam" id="PF21203">
    <property type="entry name" value="ECM10"/>
    <property type="match status" value="1"/>
</dbReference>
<dbReference type="AlphaFoldDB" id="A0A0L0SJR5"/>
<evidence type="ECO:0000313" key="12">
    <source>
        <dbReference type="Proteomes" id="UP000054350"/>
    </source>
</evidence>
<sequence length="272" mass="28992">MTSPRAMADRLRALTVGCLLLLAIISAAHAQKINLSIDHAVLPLHTAHDLSVALWQPKASVTVERVPVPDDAQLVIYKAQATAAADAEGVSVPEPRVNMYAVRAVDERGEVVATRVYPACWLSPSDTVRVHMNQEGRFMALDWIPGTDECSTTSKVISSMTTTAEAEGPVALPHAIKPTPATTATKKPRVKAAKKPAPATDASSPADAEVVEDDEEEVVPPPEKSFVQKYWMYIVPILIMLLMGGPKEPEQQQQGGGRAAAAAGAARAPARK</sequence>
<evidence type="ECO:0000256" key="9">
    <source>
        <dbReference type="SAM" id="MobiDB-lite"/>
    </source>
</evidence>
<comment type="subcellular location">
    <subcellularLocation>
        <location evidence="1">Endoplasmic reticulum membrane</location>
        <topology evidence="1">Single-pass type I membrane protein</topology>
    </subcellularLocation>
</comment>
<feature type="chain" id="PRO_5005548013" description="ER membrane protein complex subunit 10" evidence="10">
    <location>
        <begin position="31"/>
        <end position="272"/>
    </location>
</feature>
<reference evidence="11 12" key="1">
    <citation type="submission" date="2009-11" db="EMBL/GenBank/DDBJ databases">
        <title>Annotation of Allomyces macrogynus ATCC 38327.</title>
        <authorList>
            <consortium name="The Broad Institute Genome Sequencing Platform"/>
            <person name="Russ C."/>
            <person name="Cuomo C."/>
            <person name="Burger G."/>
            <person name="Gray M.W."/>
            <person name="Holland P.W.H."/>
            <person name="King N."/>
            <person name="Lang F.B.F."/>
            <person name="Roger A.J."/>
            <person name="Ruiz-Trillo I."/>
            <person name="Young S.K."/>
            <person name="Zeng Q."/>
            <person name="Gargeya S."/>
            <person name="Fitzgerald M."/>
            <person name="Haas B."/>
            <person name="Abouelleil A."/>
            <person name="Alvarado L."/>
            <person name="Arachchi H.M."/>
            <person name="Berlin A."/>
            <person name="Chapman S.B."/>
            <person name="Gearin G."/>
            <person name="Goldberg J."/>
            <person name="Griggs A."/>
            <person name="Gujja S."/>
            <person name="Hansen M."/>
            <person name="Heiman D."/>
            <person name="Howarth C."/>
            <person name="Larimer J."/>
            <person name="Lui A."/>
            <person name="MacDonald P.J.P."/>
            <person name="McCowen C."/>
            <person name="Montmayeur A."/>
            <person name="Murphy C."/>
            <person name="Neiman D."/>
            <person name="Pearson M."/>
            <person name="Priest M."/>
            <person name="Roberts A."/>
            <person name="Saif S."/>
            <person name="Shea T."/>
            <person name="Sisk P."/>
            <person name="Stolte C."/>
            <person name="Sykes S."/>
            <person name="Wortman J."/>
            <person name="Nusbaum C."/>
            <person name="Birren B."/>
        </authorList>
    </citation>
    <scope>NUCLEOTIDE SEQUENCE [LARGE SCALE GENOMIC DNA]</scope>
    <source>
        <strain evidence="11 12">ATCC 38327</strain>
    </source>
</reference>
<evidence type="ECO:0000256" key="6">
    <source>
        <dbReference type="ARBA" id="ARBA00022824"/>
    </source>
</evidence>
<protein>
    <recommendedName>
        <fullName evidence="3">ER membrane protein complex subunit 10</fullName>
    </recommendedName>
</protein>
<evidence type="ECO:0000256" key="7">
    <source>
        <dbReference type="ARBA" id="ARBA00022989"/>
    </source>
</evidence>
<evidence type="ECO:0000256" key="10">
    <source>
        <dbReference type="SAM" id="SignalP"/>
    </source>
</evidence>
<feature type="region of interest" description="Disordered" evidence="9">
    <location>
        <begin position="247"/>
        <end position="272"/>
    </location>
</feature>
<dbReference type="Proteomes" id="UP000054350">
    <property type="component" value="Unassembled WGS sequence"/>
</dbReference>
<evidence type="ECO:0000313" key="11">
    <source>
        <dbReference type="EMBL" id="KNE62728.1"/>
    </source>
</evidence>
<name>A0A0L0SJR5_ALLM3</name>
<evidence type="ECO:0000256" key="4">
    <source>
        <dbReference type="ARBA" id="ARBA00022692"/>
    </source>
</evidence>
<dbReference type="OrthoDB" id="5586447at2759"/>
<feature type="signal peptide" evidence="10">
    <location>
        <begin position="1"/>
        <end position="30"/>
    </location>
</feature>
<dbReference type="STRING" id="578462.A0A0L0SJR5"/>
<keyword evidence="6" id="KW-0256">Endoplasmic reticulum</keyword>
<feature type="compositionally biased region" description="Low complexity" evidence="9">
    <location>
        <begin position="259"/>
        <end position="272"/>
    </location>
</feature>
<dbReference type="PANTHER" id="PTHR21397">
    <property type="entry name" value="CHROMATIN COMPLEXES SUBUNIT BAP18-RELATED"/>
    <property type="match status" value="1"/>
</dbReference>
<evidence type="ECO:0000256" key="2">
    <source>
        <dbReference type="ARBA" id="ARBA00007695"/>
    </source>
</evidence>
<comment type="similarity">
    <text evidence="2">Belongs to the EMC10 family.</text>
</comment>
<keyword evidence="7" id="KW-1133">Transmembrane helix</keyword>
<keyword evidence="8" id="KW-0472">Membrane</keyword>